<dbReference type="InterPro" id="IPR018946">
    <property type="entry name" value="PhoD-like_MPP"/>
</dbReference>
<dbReference type="InterPro" id="IPR032093">
    <property type="entry name" value="PhoD_N"/>
</dbReference>
<organism evidence="3 4">
    <name type="scientific">Planotetraspora kaengkrachanensis</name>
    <dbReference type="NCBI Taxonomy" id="575193"/>
    <lineage>
        <taxon>Bacteria</taxon>
        <taxon>Bacillati</taxon>
        <taxon>Actinomycetota</taxon>
        <taxon>Actinomycetes</taxon>
        <taxon>Streptosporangiales</taxon>
        <taxon>Streptosporangiaceae</taxon>
        <taxon>Planotetraspora</taxon>
    </lineage>
</organism>
<dbReference type="InterPro" id="IPR052900">
    <property type="entry name" value="Phospholipid_Metab_Enz"/>
</dbReference>
<dbReference type="CDD" id="cd07389">
    <property type="entry name" value="MPP_PhoD"/>
    <property type="match status" value="1"/>
</dbReference>
<accession>A0A8J3LZ58</accession>
<sequence>MEYHSVTSPANAPALSALNRRRFLVGISAVTGLAAFSQVPLEGTALAAPPIRGGEYPFKLGIASGDPTPDGVVLWTRLVPDLFSPDGGMPSRPVPVEWQVALDERMRKVVRHGTVSALPELAHSVHVEVEGLEPGREYHYRFRYRNDASEVGRTRTAPHEHSMGSLSFAFASCQDWTHGFYSAYRNMAEENLDLVIHLGDYVYEYGVPADGGMRKTAMPDVLREGPQDLDRWRMQYALYKSDPDLQRTHARFPWLVTWDDHEFQNDYVGDYDGTISTSRVAAYKAWYEHQPVRGRSLPRRDGSLKLYGRSNWGRLAQLDLLDTRQYRTAPPCGWGEAPACDAGNDPAKGSMLGATQEKWLLKGLHESQARWNVIATSVMMARLDHDGPTGDIIWHDAWDGFPASRKAITDTFVSAKVRNPVMVAGDWHSTFVNDIKSDFDRPESPVVATEFVGTSISTNGDDEVYGPYYGPMMKWNPHIKFFDGDRRGYVTCELNAHEWRTDLRMVPTVSRADAAAKTFASFVVEDRRPGAVRI</sequence>
<dbReference type="Gene3D" id="3.60.21.70">
    <property type="entry name" value="PhoD-like phosphatase"/>
    <property type="match status" value="1"/>
</dbReference>
<dbReference type="InterPro" id="IPR006311">
    <property type="entry name" value="TAT_signal"/>
</dbReference>
<dbReference type="Gene3D" id="2.60.40.380">
    <property type="entry name" value="Purple acid phosphatase-like, N-terminal"/>
    <property type="match status" value="1"/>
</dbReference>
<gene>
    <name evidence="3" type="ORF">Pka01_25420</name>
</gene>
<evidence type="ECO:0000259" key="1">
    <source>
        <dbReference type="Pfam" id="PF09423"/>
    </source>
</evidence>
<dbReference type="SUPFAM" id="SSF56300">
    <property type="entry name" value="Metallo-dependent phosphatases"/>
    <property type="match status" value="1"/>
</dbReference>
<feature type="domain" description="PhoD-like phosphatase metallophosphatase" evidence="1">
    <location>
        <begin position="168"/>
        <end position="503"/>
    </location>
</feature>
<keyword evidence="4" id="KW-1185">Reference proteome</keyword>
<proteinExistence type="predicted"/>
<protein>
    <submittedName>
        <fullName evidence="3">Alkaline phosphatase</fullName>
    </submittedName>
</protein>
<evidence type="ECO:0000313" key="3">
    <source>
        <dbReference type="EMBL" id="GIG79415.1"/>
    </source>
</evidence>
<dbReference type="PROSITE" id="PS51318">
    <property type="entry name" value="TAT"/>
    <property type="match status" value="1"/>
</dbReference>
<dbReference type="InterPro" id="IPR038607">
    <property type="entry name" value="PhoD-like_sf"/>
</dbReference>
<dbReference type="Pfam" id="PF16655">
    <property type="entry name" value="PhoD_N"/>
    <property type="match status" value="1"/>
</dbReference>
<dbReference type="InterPro" id="IPR029052">
    <property type="entry name" value="Metallo-depent_PP-like"/>
</dbReference>
<comment type="caution">
    <text evidence="3">The sequence shown here is derived from an EMBL/GenBank/DDBJ whole genome shotgun (WGS) entry which is preliminary data.</text>
</comment>
<dbReference type="Proteomes" id="UP000630097">
    <property type="component" value="Unassembled WGS sequence"/>
</dbReference>
<dbReference type="PANTHER" id="PTHR43606">
    <property type="entry name" value="PHOSPHATASE, PUTATIVE (AFU_ORTHOLOGUE AFUA_6G08710)-RELATED"/>
    <property type="match status" value="1"/>
</dbReference>
<dbReference type="Pfam" id="PF09423">
    <property type="entry name" value="PhoD"/>
    <property type="match status" value="1"/>
</dbReference>
<dbReference type="EMBL" id="BONV01000009">
    <property type="protein sequence ID" value="GIG79415.1"/>
    <property type="molecule type" value="Genomic_DNA"/>
</dbReference>
<name>A0A8J3LZ58_9ACTN</name>
<reference evidence="3 4" key="1">
    <citation type="submission" date="2021-01" db="EMBL/GenBank/DDBJ databases">
        <title>Whole genome shotgun sequence of Planotetraspora kaengkrachanensis NBRC 104272.</title>
        <authorList>
            <person name="Komaki H."/>
            <person name="Tamura T."/>
        </authorList>
    </citation>
    <scope>NUCLEOTIDE SEQUENCE [LARGE SCALE GENOMIC DNA]</scope>
    <source>
        <strain evidence="3 4">NBRC 104272</strain>
    </source>
</reference>
<feature type="domain" description="Phospholipase D N-terminal" evidence="2">
    <location>
        <begin position="60"/>
        <end position="156"/>
    </location>
</feature>
<evidence type="ECO:0000313" key="4">
    <source>
        <dbReference type="Proteomes" id="UP000630097"/>
    </source>
</evidence>
<dbReference type="PANTHER" id="PTHR43606:SF2">
    <property type="entry name" value="ALKALINE PHOSPHATASE FAMILY PROTEIN (AFU_ORTHOLOGUE AFUA_5G03860)"/>
    <property type="match status" value="1"/>
</dbReference>
<dbReference type="AlphaFoldDB" id="A0A8J3LZ58"/>
<evidence type="ECO:0000259" key="2">
    <source>
        <dbReference type="Pfam" id="PF16655"/>
    </source>
</evidence>